<keyword evidence="1" id="KW-0472">Membrane</keyword>
<accession>A0A1S2VF94</accession>
<sequence length="84" mass="9865">MFDNKDYTRLTLEELISEERKIRKVQVFFIVILILLICAIVYGIISNGIRSTNIFILIMFLLLVYKNAQSLKTIRAEIQNRTPM</sequence>
<protein>
    <submittedName>
        <fullName evidence="2">Uncharacterized protein</fullName>
    </submittedName>
</protein>
<dbReference type="Proteomes" id="UP000181790">
    <property type="component" value="Unassembled WGS sequence"/>
</dbReference>
<feature type="transmembrane region" description="Helical" evidence="1">
    <location>
        <begin position="51"/>
        <end position="68"/>
    </location>
</feature>
<comment type="caution">
    <text evidence="2">The sequence shown here is derived from an EMBL/GenBank/DDBJ whole genome shotgun (WGS) entry which is preliminary data.</text>
</comment>
<proteinExistence type="predicted"/>
<keyword evidence="1" id="KW-0812">Transmembrane</keyword>
<keyword evidence="1" id="KW-1133">Transmembrane helix</keyword>
<keyword evidence="3" id="KW-1185">Reference proteome</keyword>
<dbReference type="AlphaFoldDB" id="A0A1S2VF94"/>
<organism evidence="2 3">
    <name type="scientific">Arsenicibacter rosenii</name>
    <dbReference type="NCBI Taxonomy" id="1750698"/>
    <lineage>
        <taxon>Bacteria</taxon>
        <taxon>Pseudomonadati</taxon>
        <taxon>Bacteroidota</taxon>
        <taxon>Cytophagia</taxon>
        <taxon>Cytophagales</taxon>
        <taxon>Spirosomataceae</taxon>
        <taxon>Arsenicibacter</taxon>
    </lineage>
</organism>
<feature type="transmembrane region" description="Helical" evidence="1">
    <location>
        <begin position="27"/>
        <end position="45"/>
    </location>
</feature>
<dbReference type="EMBL" id="MORL01000012">
    <property type="protein sequence ID" value="OIN57394.1"/>
    <property type="molecule type" value="Genomic_DNA"/>
</dbReference>
<evidence type="ECO:0000313" key="3">
    <source>
        <dbReference type="Proteomes" id="UP000181790"/>
    </source>
</evidence>
<evidence type="ECO:0000313" key="2">
    <source>
        <dbReference type="EMBL" id="OIN57394.1"/>
    </source>
</evidence>
<gene>
    <name evidence="2" type="ORF">BLX24_19360</name>
</gene>
<reference evidence="2 3" key="1">
    <citation type="submission" date="2016-10" db="EMBL/GenBank/DDBJ databases">
        <title>Arsenicibacter rosenii gen. nov., sp. nov., an efficient arsenic-methylating bacterium isolated from an arsenic-contaminated paddy soil.</title>
        <authorList>
            <person name="Huang K."/>
        </authorList>
    </citation>
    <scope>NUCLEOTIDE SEQUENCE [LARGE SCALE GENOMIC DNA]</scope>
    <source>
        <strain evidence="2 3">SM-1</strain>
    </source>
</reference>
<evidence type="ECO:0000256" key="1">
    <source>
        <dbReference type="SAM" id="Phobius"/>
    </source>
</evidence>
<name>A0A1S2VF94_9BACT</name>